<keyword evidence="2" id="KW-1185">Reference proteome</keyword>
<gene>
    <name evidence="1" type="ORF">BO95DRAFT_462962</name>
</gene>
<protein>
    <submittedName>
        <fullName evidence="1">Uncharacterized protein</fullName>
    </submittedName>
</protein>
<evidence type="ECO:0000313" key="1">
    <source>
        <dbReference type="EMBL" id="RAH46590.1"/>
    </source>
</evidence>
<dbReference type="Proteomes" id="UP000249057">
    <property type="component" value="Unassembled WGS sequence"/>
</dbReference>
<sequence length="235" mass="27676">MSEGSPNFRYAHPELYWPVDLPHLRGMAQPYNKQEIARARKYIIAALASRGIPYRFEVNGKWSRAVWLWMECSRGELLAAVSTLPSVIRPGITDQDDPNPFRADLFVVISTDQRLVEVHCHCESMAWADQLSPFQRELWIDVTKFGDEVAQWDLQGPFPTGLLDRYERLVRYAETRANEVHAVRTRLDRRGTMALVDVYEVFHPVRTHQDWDRVQRLRHTYGAWREEQLYRSRFC</sequence>
<organism evidence="1 2">
    <name type="scientific">Aspergillus brunneoviolaceus CBS 621.78</name>
    <dbReference type="NCBI Taxonomy" id="1450534"/>
    <lineage>
        <taxon>Eukaryota</taxon>
        <taxon>Fungi</taxon>
        <taxon>Dikarya</taxon>
        <taxon>Ascomycota</taxon>
        <taxon>Pezizomycotina</taxon>
        <taxon>Eurotiomycetes</taxon>
        <taxon>Eurotiomycetidae</taxon>
        <taxon>Eurotiales</taxon>
        <taxon>Aspergillaceae</taxon>
        <taxon>Aspergillus</taxon>
        <taxon>Aspergillus subgen. Circumdati</taxon>
    </lineage>
</organism>
<name>A0ACD1GBB7_9EURO</name>
<evidence type="ECO:0000313" key="2">
    <source>
        <dbReference type="Proteomes" id="UP000249057"/>
    </source>
</evidence>
<reference evidence="1" key="1">
    <citation type="submission" date="2018-02" db="EMBL/GenBank/DDBJ databases">
        <title>The genomes of Aspergillus section Nigri reveals drivers in fungal speciation.</title>
        <authorList>
            <consortium name="DOE Joint Genome Institute"/>
            <person name="Vesth T.C."/>
            <person name="Nybo J."/>
            <person name="Theobald S."/>
            <person name="Brandl J."/>
            <person name="Frisvad J.C."/>
            <person name="Nielsen K.F."/>
            <person name="Lyhne E.K."/>
            <person name="Kogle M.E."/>
            <person name="Kuo A."/>
            <person name="Riley R."/>
            <person name="Clum A."/>
            <person name="Nolan M."/>
            <person name="Lipzen A."/>
            <person name="Salamov A."/>
            <person name="Henrissat B."/>
            <person name="Wiebenga A."/>
            <person name="De vries R.P."/>
            <person name="Grigoriev I.V."/>
            <person name="Mortensen U.H."/>
            <person name="Andersen M.R."/>
            <person name="Baker S.E."/>
        </authorList>
    </citation>
    <scope>NUCLEOTIDE SEQUENCE</scope>
    <source>
        <strain evidence="1">CBS 621.78</strain>
    </source>
</reference>
<accession>A0ACD1GBB7</accession>
<proteinExistence type="predicted"/>
<dbReference type="EMBL" id="KZ825336">
    <property type="protein sequence ID" value="RAH46590.1"/>
    <property type="molecule type" value="Genomic_DNA"/>
</dbReference>